<reference evidence="7" key="1">
    <citation type="journal article" date="2020" name="mSystems">
        <title>Genome- and Community-Level Interaction Insights into Carbon Utilization and Element Cycling Functions of Hydrothermarchaeota in Hydrothermal Sediment.</title>
        <authorList>
            <person name="Zhou Z."/>
            <person name="Liu Y."/>
            <person name="Xu W."/>
            <person name="Pan J."/>
            <person name="Luo Z.H."/>
            <person name="Li M."/>
        </authorList>
    </citation>
    <scope>NUCLEOTIDE SEQUENCE</scope>
    <source>
        <strain evidence="7">HyVt-388</strain>
    </source>
</reference>
<keyword evidence="1" id="KW-0547">Nucleotide-binding</keyword>
<dbReference type="Gene3D" id="3.40.50.300">
    <property type="entry name" value="P-loop containing nucleotide triphosphate hydrolases"/>
    <property type="match status" value="1"/>
</dbReference>
<name>A0A9C9ENA7_UNCW3</name>
<dbReference type="InterPro" id="IPR058031">
    <property type="entry name" value="AAA_lid_NorR"/>
</dbReference>
<dbReference type="GO" id="GO:0003677">
    <property type="term" value="F:DNA binding"/>
    <property type="evidence" value="ECO:0007669"/>
    <property type="project" value="UniProtKB-KW"/>
</dbReference>
<dbReference type="Gene3D" id="3.30.450.40">
    <property type="match status" value="1"/>
</dbReference>
<keyword evidence="3" id="KW-0805">Transcription regulation</keyword>
<dbReference type="Pfam" id="PF01590">
    <property type="entry name" value="GAF"/>
    <property type="match status" value="1"/>
</dbReference>
<proteinExistence type="predicted"/>
<comment type="caution">
    <text evidence="7">The sequence shown here is derived from an EMBL/GenBank/DDBJ whole genome shotgun (WGS) entry which is preliminary data.</text>
</comment>
<protein>
    <submittedName>
        <fullName evidence="7">Sigma-54-dependent Fis family transcriptional regulator</fullName>
    </submittedName>
</protein>
<dbReference type="PANTHER" id="PTHR32071">
    <property type="entry name" value="TRANSCRIPTIONAL REGULATORY PROTEIN"/>
    <property type="match status" value="1"/>
</dbReference>
<dbReference type="Pfam" id="PF25601">
    <property type="entry name" value="AAA_lid_14"/>
    <property type="match status" value="1"/>
</dbReference>
<dbReference type="InterPro" id="IPR027417">
    <property type="entry name" value="P-loop_NTPase"/>
</dbReference>
<evidence type="ECO:0000256" key="3">
    <source>
        <dbReference type="ARBA" id="ARBA00023015"/>
    </source>
</evidence>
<organism evidence="7 8">
    <name type="scientific">candidate division WOR-3 bacterium</name>
    <dbReference type="NCBI Taxonomy" id="2052148"/>
    <lineage>
        <taxon>Bacteria</taxon>
        <taxon>Bacteria division WOR-3</taxon>
    </lineage>
</organism>
<dbReference type="SUPFAM" id="SSF52540">
    <property type="entry name" value="P-loop containing nucleoside triphosphate hydrolases"/>
    <property type="match status" value="1"/>
</dbReference>
<dbReference type="InterPro" id="IPR003593">
    <property type="entry name" value="AAA+_ATPase"/>
</dbReference>
<dbReference type="EMBL" id="DRIG01000086">
    <property type="protein sequence ID" value="HEC79080.1"/>
    <property type="molecule type" value="Genomic_DNA"/>
</dbReference>
<keyword evidence="5" id="KW-0804">Transcription</keyword>
<dbReference type="SMART" id="SM00382">
    <property type="entry name" value="AAA"/>
    <property type="match status" value="1"/>
</dbReference>
<dbReference type="InterPro" id="IPR002078">
    <property type="entry name" value="Sigma_54_int"/>
</dbReference>
<evidence type="ECO:0000256" key="2">
    <source>
        <dbReference type="ARBA" id="ARBA00022840"/>
    </source>
</evidence>
<evidence type="ECO:0000313" key="8">
    <source>
        <dbReference type="Proteomes" id="UP000885826"/>
    </source>
</evidence>
<evidence type="ECO:0000256" key="4">
    <source>
        <dbReference type="ARBA" id="ARBA00023125"/>
    </source>
</evidence>
<dbReference type="GO" id="GO:0005524">
    <property type="term" value="F:ATP binding"/>
    <property type="evidence" value="ECO:0007669"/>
    <property type="project" value="UniProtKB-KW"/>
</dbReference>
<dbReference type="PROSITE" id="PS00675">
    <property type="entry name" value="SIGMA54_INTERACT_1"/>
    <property type="match status" value="1"/>
</dbReference>
<dbReference type="Proteomes" id="UP000885826">
    <property type="component" value="Unassembled WGS sequence"/>
</dbReference>
<dbReference type="InterPro" id="IPR029016">
    <property type="entry name" value="GAF-like_dom_sf"/>
</dbReference>
<dbReference type="InterPro" id="IPR025662">
    <property type="entry name" value="Sigma_54_int_dom_ATP-bd_1"/>
</dbReference>
<gene>
    <name evidence="7" type="ORF">ENI34_08080</name>
</gene>
<sequence length="591" mass="67680">MNKRKSIIKESIKRCREMGLNPDVKRLRRRVDKTELHRRQKRHKFLLDAALPYMMLMAETFKECGSLTALLDSECCILKIVGPRKVLASRKKYGLVEGAFLCEEDAGTNAASLCLKTRKPFYVSGTEYFTKFLRNGSCFAAPVIDSGLLLGIIVIIHPNRKSHPHTFALVKTLAHLISREYTEITQGNFIISVCDLLNNGIVLTEQNGRVWYVNFRARQILEIGRGENIRGDFNIDLFSSNRISNEIVYSRRTKSSFMVTRKQYSNKFLFLFEPLKEKLEKDKKIKAVFAPYTTEDIIGLNEIKQKIRHLAMQDINILIVGESGTGKELIASALHNASHRAAARFVVVNCAAIPDTLFEAELFGYSKGAFTDARYDRVGRIEYASCGTLFLDEIGDLPFDVQGKLLRVLETKKVSPLGGNKEKKIDVRFIFATNRNLEKMVREGKFREDLYYRINTPVINIPPLRERKAEIPNLIEHILLKLKDNHHGFIAGLTEEAVSLLMEYDYPGNVRELEGIIRQAFLTCRKEYIDADDIGLKTGQPVSLKEKVRRYRANLVYETFLAHSRDVKKVSRLLDLSIRQVYRCIKEAEKN</sequence>
<keyword evidence="4" id="KW-0238">DNA-binding</keyword>
<dbReference type="PROSITE" id="PS50045">
    <property type="entry name" value="SIGMA54_INTERACT_4"/>
    <property type="match status" value="1"/>
</dbReference>
<keyword evidence="2" id="KW-0067">ATP-binding</keyword>
<dbReference type="Pfam" id="PF00158">
    <property type="entry name" value="Sigma54_activat"/>
    <property type="match status" value="1"/>
</dbReference>
<dbReference type="CDD" id="cd00009">
    <property type="entry name" value="AAA"/>
    <property type="match status" value="1"/>
</dbReference>
<dbReference type="Gene3D" id="1.10.8.60">
    <property type="match status" value="1"/>
</dbReference>
<evidence type="ECO:0000256" key="1">
    <source>
        <dbReference type="ARBA" id="ARBA00022741"/>
    </source>
</evidence>
<feature type="domain" description="Sigma-54 factor interaction" evidence="6">
    <location>
        <begin position="300"/>
        <end position="522"/>
    </location>
</feature>
<dbReference type="InterPro" id="IPR003018">
    <property type="entry name" value="GAF"/>
</dbReference>
<evidence type="ECO:0000313" key="7">
    <source>
        <dbReference type="EMBL" id="HEC79080.1"/>
    </source>
</evidence>
<evidence type="ECO:0000259" key="6">
    <source>
        <dbReference type="PROSITE" id="PS50045"/>
    </source>
</evidence>
<dbReference type="FunFam" id="3.40.50.300:FF:000006">
    <property type="entry name" value="DNA-binding transcriptional regulator NtrC"/>
    <property type="match status" value="1"/>
</dbReference>
<evidence type="ECO:0000256" key="5">
    <source>
        <dbReference type="ARBA" id="ARBA00023163"/>
    </source>
</evidence>
<accession>A0A9C9ENA7</accession>
<dbReference type="AlphaFoldDB" id="A0A9C9ENA7"/>
<dbReference type="GO" id="GO:0006355">
    <property type="term" value="P:regulation of DNA-templated transcription"/>
    <property type="evidence" value="ECO:0007669"/>
    <property type="project" value="InterPro"/>
</dbReference>